<dbReference type="GO" id="GO:0016020">
    <property type="term" value="C:membrane"/>
    <property type="evidence" value="ECO:0007669"/>
    <property type="project" value="UniProtKB-SubCell"/>
</dbReference>
<sequence length="230" mass="26753">MERNHCYCCCRCWDEEGAEREVCRSSELNMLRRKETRVRQFLTLLMFSLTACLLLLLLLFLCRHQASHPYPQQVTFTTCTIVAFCKLRDFVANAPFDNITDGKYLQWEHSLGNAKCLGGFRYSSGNLVVPRSGIYRVFLQITYESKSRCNKELKLTQIVFSFYNSYNENMRLLSSVDTVNCSLDHWRKSLYTAGIFYLEGNTLLRVMSSNPELIARKEDLVFFGAEFLSE</sequence>
<dbReference type="SMART" id="SM00207">
    <property type="entry name" value="TNF"/>
    <property type="match status" value="1"/>
</dbReference>
<evidence type="ECO:0000259" key="6">
    <source>
        <dbReference type="PROSITE" id="PS50049"/>
    </source>
</evidence>
<dbReference type="GO" id="GO:0005615">
    <property type="term" value="C:extracellular space"/>
    <property type="evidence" value="ECO:0007669"/>
    <property type="project" value="UniProtKB-KW"/>
</dbReference>
<feature type="domain" description="THD" evidence="6">
    <location>
        <begin position="65"/>
        <end position="228"/>
    </location>
</feature>
<keyword evidence="3" id="KW-0202">Cytokine</keyword>
<reference evidence="7" key="2">
    <citation type="submission" date="2025-08" db="UniProtKB">
        <authorList>
            <consortium name="Ensembl"/>
        </authorList>
    </citation>
    <scope>IDENTIFICATION</scope>
</reference>
<reference evidence="7" key="3">
    <citation type="submission" date="2025-09" db="UniProtKB">
        <authorList>
            <consortium name="Ensembl"/>
        </authorList>
    </citation>
    <scope>IDENTIFICATION</scope>
</reference>
<keyword evidence="8" id="KW-1185">Reference proteome</keyword>
<evidence type="ECO:0000256" key="1">
    <source>
        <dbReference type="ARBA" id="ARBA00004370"/>
    </source>
</evidence>
<dbReference type="InterPro" id="IPR008983">
    <property type="entry name" value="Tumour_necrosis_fac-like_dom"/>
</dbReference>
<dbReference type="Proteomes" id="UP000265120">
    <property type="component" value="Chromosome Z"/>
</dbReference>
<accession>A0A3P8VQJ7</accession>
<dbReference type="PROSITE" id="PS50049">
    <property type="entry name" value="THD_2"/>
    <property type="match status" value="1"/>
</dbReference>
<evidence type="ECO:0000313" key="8">
    <source>
        <dbReference type="Proteomes" id="UP000265120"/>
    </source>
</evidence>
<evidence type="ECO:0000256" key="3">
    <source>
        <dbReference type="ARBA" id="ARBA00022514"/>
    </source>
</evidence>
<dbReference type="OMA" id="YESKSRC"/>
<proteinExistence type="inferred from homology"/>
<dbReference type="Pfam" id="PF00229">
    <property type="entry name" value="TNF"/>
    <property type="match status" value="1"/>
</dbReference>
<feature type="transmembrane region" description="Helical" evidence="5">
    <location>
        <begin position="41"/>
        <end position="61"/>
    </location>
</feature>
<name>A0A3P8VQJ7_CYNSE</name>
<evidence type="ECO:0000313" key="7">
    <source>
        <dbReference type="Ensembl" id="ENSCSEP00000014740.1"/>
    </source>
</evidence>
<dbReference type="Ensembl" id="ENSCSET00000014918.1">
    <property type="protein sequence ID" value="ENSCSEP00000014740.1"/>
    <property type="gene ID" value="ENSCSEG00000009481.1"/>
</dbReference>
<dbReference type="Gene3D" id="2.60.120.40">
    <property type="match status" value="1"/>
</dbReference>
<evidence type="ECO:0000256" key="4">
    <source>
        <dbReference type="ARBA" id="ARBA00023136"/>
    </source>
</evidence>
<dbReference type="GO" id="GO:0005125">
    <property type="term" value="F:cytokine activity"/>
    <property type="evidence" value="ECO:0007669"/>
    <property type="project" value="UniProtKB-KW"/>
</dbReference>
<reference evidence="7 8" key="1">
    <citation type="journal article" date="2014" name="Nat. Genet.">
        <title>Whole-genome sequence of a flatfish provides insights into ZW sex chromosome evolution and adaptation to a benthic lifestyle.</title>
        <authorList>
            <person name="Chen S."/>
            <person name="Zhang G."/>
            <person name="Shao C."/>
            <person name="Huang Q."/>
            <person name="Liu G."/>
            <person name="Zhang P."/>
            <person name="Song W."/>
            <person name="An N."/>
            <person name="Chalopin D."/>
            <person name="Volff J.N."/>
            <person name="Hong Y."/>
            <person name="Li Q."/>
            <person name="Sha Z."/>
            <person name="Zhou H."/>
            <person name="Xie M."/>
            <person name="Yu Q."/>
            <person name="Liu Y."/>
            <person name="Xiang H."/>
            <person name="Wang N."/>
            <person name="Wu K."/>
            <person name="Yang C."/>
            <person name="Zhou Q."/>
            <person name="Liao X."/>
            <person name="Yang L."/>
            <person name="Hu Q."/>
            <person name="Zhang J."/>
            <person name="Meng L."/>
            <person name="Jin L."/>
            <person name="Tian Y."/>
            <person name="Lian J."/>
            <person name="Yang J."/>
            <person name="Miao G."/>
            <person name="Liu S."/>
            <person name="Liang Z."/>
            <person name="Yan F."/>
            <person name="Li Y."/>
            <person name="Sun B."/>
            <person name="Zhang H."/>
            <person name="Zhang J."/>
            <person name="Zhu Y."/>
            <person name="Du M."/>
            <person name="Zhao Y."/>
            <person name="Schartl M."/>
            <person name="Tang Q."/>
            <person name="Wang J."/>
        </authorList>
    </citation>
    <scope>NUCLEOTIDE SEQUENCE</scope>
</reference>
<comment type="similarity">
    <text evidence="2">Belongs to the tumor necrosis factor family.</text>
</comment>
<dbReference type="GO" id="GO:0005164">
    <property type="term" value="F:tumor necrosis factor receptor binding"/>
    <property type="evidence" value="ECO:0007669"/>
    <property type="project" value="InterPro"/>
</dbReference>
<dbReference type="InParanoid" id="A0A3P8VQJ7"/>
<dbReference type="PANTHER" id="PTHR11471">
    <property type="entry name" value="TUMOR NECROSIS FACTOR FAMILY MEMBER"/>
    <property type="match status" value="1"/>
</dbReference>
<comment type="subcellular location">
    <subcellularLocation>
        <location evidence="1">Membrane</location>
    </subcellularLocation>
</comment>
<dbReference type="AlphaFoldDB" id="A0A3P8VQJ7"/>
<organism evidence="7 8">
    <name type="scientific">Cynoglossus semilaevis</name>
    <name type="common">Tongue sole</name>
    <dbReference type="NCBI Taxonomy" id="244447"/>
    <lineage>
        <taxon>Eukaryota</taxon>
        <taxon>Metazoa</taxon>
        <taxon>Chordata</taxon>
        <taxon>Craniata</taxon>
        <taxon>Vertebrata</taxon>
        <taxon>Euteleostomi</taxon>
        <taxon>Actinopterygii</taxon>
        <taxon>Neopterygii</taxon>
        <taxon>Teleostei</taxon>
        <taxon>Neoteleostei</taxon>
        <taxon>Acanthomorphata</taxon>
        <taxon>Carangaria</taxon>
        <taxon>Pleuronectiformes</taxon>
        <taxon>Pleuronectoidei</taxon>
        <taxon>Cynoglossidae</taxon>
        <taxon>Cynoglossinae</taxon>
        <taxon>Cynoglossus</taxon>
    </lineage>
</organism>
<keyword evidence="5" id="KW-0812">Transmembrane</keyword>
<protein>
    <recommendedName>
        <fullName evidence="6">THD domain-containing protein</fullName>
    </recommendedName>
</protein>
<evidence type="ECO:0000256" key="2">
    <source>
        <dbReference type="ARBA" id="ARBA00008670"/>
    </source>
</evidence>
<keyword evidence="5" id="KW-1133">Transmembrane helix</keyword>
<evidence type="ECO:0000256" key="5">
    <source>
        <dbReference type="SAM" id="Phobius"/>
    </source>
</evidence>
<keyword evidence="4 5" id="KW-0472">Membrane</keyword>
<dbReference type="SUPFAM" id="SSF49842">
    <property type="entry name" value="TNF-like"/>
    <property type="match status" value="1"/>
</dbReference>
<dbReference type="GeneTree" id="ENSGT00940000171469"/>
<dbReference type="InterPro" id="IPR006052">
    <property type="entry name" value="TNF_dom"/>
</dbReference>
<dbReference type="PANTHER" id="PTHR11471:SF24">
    <property type="entry name" value="TUMOR NECROSIS FACTOR LIGAND SUPERFAMILY MEMBER 15"/>
    <property type="match status" value="1"/>
</dbReference>
<dbReference type="GO" id="GO:0006955">
    <property type="term" value="P:immune response"/>
    <property type="evidence" value="ECO:0007669"/>
    <property type="project" value="InterPro"/>
</dbReference>